<dbReference type="Proteomes" id="UP000247696">
    <property type="component" value="Chromosome"/>
</dbReference>
<keyword evidence="2" id="KW-1185">Reference proteome</keyword>
<gene>
    <name evidence="1" type="ORF">Csp1_24470</name>
</gene>
<organism evidence="1 2">
    <name type="scientific">Corynebacterium provencense</name>
    <dbReference type="NCBI Taxonomy" id="1737425"/>
    <lineage>
        <taxon>Bacteria</taxon>
        <taxon>Bacillati</taxon>
        <taxon>Actinomycetota</taxon>
        <taxon>Actinomycetes</taxon>
        <taxon>Mycobacteriales</taxon>
        <taxon>Corynebacteriaceae</taxon>
        <taxon>Corynebacterium</taxon>
    </lineage>
</organism>
<dbReference type="EMBL" id="CP024988">
    <property type="protein sequence ID" value="AWT27195.1"/>
    <property type="molecule type" value="Genomic_DNA"/>
</dbReference>
<accession>A0A2Z3YP30</accession>
<name>A0A2Z3YP30_9CORY</name>
<reference evidence="2" key="1">
    <citation type="submission" date="2017-11" db="EMBL/GenBank/DDBJ databases">
        <title>Otitis media/interna in a cat caused by the recently described species Corynebacterium provencense.</title>
        <authorList>
            <person name="Kittl S."/>
            <person name="Brodard I."/>
            <person name="Rychener L."/>
            <person name="Jores J."/>
            <person name="Roosje P."/>
            <person name="Gobeli Brawand S."/>
        </authorList>
    </citation>
    <scope>NUCLEOTIDE SEQUENCE [LARGE SCALE GENOMIC DNA]</scope>
    <source>
        <strain evidence="2">17KM38</strain>
    </source>
</reference>
<evidence type="ECO:0000313" key="1">
    <source>
        <dbReference type="EMBL" id="AWT27195.1"/>
    </source>
</evidence>
<dbReference type="AlphaFoldDB" id="A0A2Z3YP30"/>
<dbReference type="RefSeq" id="WP_318552472.1">
    <property type="nucleotide sequence ID" value="NZ_JALCDE010000001.1"/>
</dbReference>
<evidence type="ECO:0000313" key="2">
    <source>
        <dbReference type="Proteomes" id="UP000247696"/>
    </source>
</evidence>
<protein>
    <submittedName>
        <fullName evidence="1">Uncharacterized protein</fullName>
    </submittedName>
</protein>
<sequence length="58" mass="6570">MSFIPVRRDWMINRIVERLLVTAEQIAEELVQQHCYAALVKIPALPVLGCVNPVPQLS</sequence>
<dbReference type="KEGG" id="cpre:Csp1_24470"/>
<proteinExistence type="predicted"/>